<dbReference type="SUPFAM" id="SSF54523">
    <property type="entry name" value="Pili subunits"/>
    <property type="match status" value="1"/>
</dbReference>
<evidence type="ECO:0000256" key="1">
    <source>
        <dbReference type="ARBA" id="ARBA00004167"/>
    </source>
</evidence>
<dbReference type="NCBIfam" id="TIGR02532">
    <property type="entry name" value="IV_pilin_GFxxxE"/>
    <property type="match status" value="1"/>
</dbReference>
<dbReference type="InterPro" id="IPR045584">
    <property type="entry name" value="Pilin-like"/>
</dbReference>
<dbReference type="GO" id="GO:0016020">
    <property type="term" value="C:membrane"/>
    <property type="evidence" value="ECO:0007669"/>
    <property type="project" value="UniProtKB-SubCell"/>
</dbReference>
<sequence>MCKKKTLGFTLIELMIAVAIIGILVGIAVPAYNNYVDTSKKGTITTNLEELRNLEINHQIETNTFLIGIREPHEYADNMNNIPSSMSPLIRILKWDAKFTDDYRYNITAGSTGNIETSFSISAICDSCSDPVILDYVLKIQ</sequence>
<evidence type="ECO:0000313" key="7">
    <source>
        <dbReference type="EMBL" id="VAW56103.1"/>
    </source>
</evidence>
<dbReference type="PANTHER" id="PTHR30093:SF44">
    <property type="entry name" value="TYPE II SECRETION SYSTEM CORE PROTEIN G"/>
    <property type="match status" value="1"/>
</dbReference>
<keyword evidence="5 6" id="KW-0472">Membrane</keyword>
<protein>
    <recommendedName>
        <fullName evidence="8">Type IV pilus biogenesis protein PilE</fullName>
    </recommendedName>
</protein>
<dbReference type="PANTHER" id="PTHR30093">
    <property type="entry name" value="GENERAL SECRETION PATHWAY PROTEIN G"/>
    <property type="match status" value="1"/>
</dbReference>
<comment type="subcellular location">
    <subcellularLocation>
        <location evidence="1">Membrane</location>
        <topology evidence="1">Single-pass membrane protein</topology>
    </subcellularLocation>
</comment>
<proteinExistence type="predicted"/>
<keyword evidence="4 6" id="KW-1133">Transmembrane helix</keyword>
<gene>
    <name evidence="7" type="ORF">MNBD_GAMMA07-2789</name>
</gene>
<dbReference type="Pfam" id="PF07963">
    <property type="entry name" value="N_methyl"/>
    <property type="match status" value="1"/>
</dbReference>
<feature type="transmembrane region" description="Helical" evidence="6">
    <location>
        <begin position="7"/>
        <end position="32"/>
    </location>
</feature>
<dbReference type="InterPro" id="IPR012902">
    <property type="entry name" value="N_methyl_site"/>
</dbReference>
<evidence type="ECO:0008006" key="8">
    <source>
        <dbReference type="Google" id="ProtNLM"/>
    </source>
</evidence>
<dbReference type="EMBL" id="UOFF01000180">
    <property type="protein sequence ID" value="VAW56103.1"/>
    <property type="molecule type" value="Genomic_DNA"/>
</dbReference>
<evidence type="ECO:0000256" key="5">
    <source>
        <dbReference type="ARBA" id="ARBA00023136"/>
    </source>
</evidence>
<reference evidence="7" key="1">
    <citation type="submission" date="2018-06" db="EMBL/GenBank/DDBJ databases">
        <authorList>
            <person name="Zhirakovskaya E."/>
        </authorList>
    </citation>
    <scope>NUCLEOTIDE SEQUENCE</scope>
</reference>
<evidence type="ECO:0000256" key="3">
    <source>
        <dbReference type="ARBA" id="ARBA00022692"/>
    </source>
</evidence>
<dbReference type="Gene3D" id="3.30.700.10">
    <property type="entry name" value="Glycoprotein, Type 4 Pilin"/>
    <property type="match status" value="1"/>
</dbReference>
<evidence type="ECO:0000256" key="4">
    <source>
        <dbReference type="ARBA" id="ARBA00022989"/>
    </source>
</evidence>
<organism evidence="7">
    <name type="scientific">hydrothermal vent metagenome</name>
    <dbReference type="NCBI Taxonomy" id="652676"/>
    <lineage>
        <taxon>unclassified sequences</taxon>
        <taxon>metagenomes</taxon>
        <taxon>ecological metagenomes</taxon>
    </lineage>
</organism>
<keyword evidence="3 6" id="KW-0812">Transmembrane</keyword>
<evidence type="ECO:0000256" key="2">
    <source>
        <dbReference type="ARBA" id="ARBA00022481"/>
    </source>
</evidence>
<evidence type="ECO:0000256" key="6">
    <source>
        <dbReference type="SAM" id="Phobius"/>
    </source>
</evidence>
<name>A0A3B0WUL4_9ZZZZ</name>
<keyword evidence="2" id="KW-0488">Methylation</keyword>
<dbReference type="AlphaFoldDB" id="A0A3B0WUL4"/>
<accession>A0A3B0WUL4</accession>